<comment type="caution">
    <text evidence="11">The sequence shown here is derived from an EMBL/GenBank/DDBJ whole genome shotgun (WGS) entry which is preliminary data.</text>
</comment>
<dbReference type="SUPFAM" id="SSF49313">
    <property type="entry name" value="Cadherin-like"/>
    <property type="match status" value="2"/>
</dbReference>
<dbReference type="EMBL" id="JAWDGP010007560">
    <property type="protein sequence ID" value="KAK3713418.1"/>
    <property type="molecule type" value="Genomic_DNA"/>
</dbReference>
<feature type="domain" description="Cadherin" evidence="10">
    <location>
        <begin position="373"/>
        <end position="467"/>
    </location>
</feature>
<dbReference type="InterPro" id="IPR050685">
    <property type="entry name" value="LDLR"/>
</dbReference>
<dbReference type="InterPro" id="IPR002126">
    <property type="entry name" value="Cadherin-like_dom"/>
</dbReference>
<dbReference type="PROSITE" id="PS50068">
    <property type="entry name" value="LDLRA_2"/>
    <property type="match status" value="1"/>
</dbReference>
<dbReference type="InterPro" id="IPR002172">
    <property type="entry name" value="LDrepeatLR_classA_rpt"/>
</dbReference>
<dbReference type="InterPro" id="IPR036055">
    <property type="entry name" value="LDL_receptor-like_sf"/>
</dbReference>
<dbReference type="GO" id="GO:0012505">
    <property type="term" value="C:endomembrane system"/>
    <property type="evidence" value="ECO:0007669"/>
    <property type="project" value="UniProtKB-SubCell"/>
</dbReference>
<dbReference type="Gene3D" id="4.10.400.10">
    <property type="entry name" value="Low-density Lipoprotein Receptor"/>
    <property type="match status" value="1"/>
</dbReference>
<dbReference type="Proteomes" id="UP001283361">
    <property type="component" value="Unassembled WGS sequence"/>
</dbReference>
<sequence length="498" mass="54777">MDMIYGPIQKLAGKKDAASSIRYRRSLDASVDFQIPNWTGDELIDLTIGDEWSSGPANHWVSGQQNYPEQVYSKHQTCTREEFFCHDGTCVPLWCRCDGVPHCYDGSDEFGCITHHPMTHPPVTHLPVTNLPVESKAANAVGFSKLIQQTSIEPLTFDVEDTGVSTKNFDKYFEINFLGFANPPGYYIDMKLGIDRDASTLVFTPVPVDPNNSTATTDIIIQDRDSLNNAVRCQVVSTVPIGYENRFQSFATRVSGSEKQYRCSISYLANSGISRSTVPTLDLIVLATDPDSSNLIFSITSITPPSSPPFFEINGDILLNARVFDRESIEEHKVSVRVADTEGNAPNNAVRYRINSVAPSNGNGLFYIGEQDGRLVVAGSLRASGLNNNYRSPNNETEYRITSGGEYFQVGTSSGVISPKIPLYVDRAKPNRYELTLVASDRGKIPKDSPPFSVTISAIRNLFAPVWLNTPFNQVVNVPVADNQAVATFTAQDGDTVT</sequence>
<dbReference type="SMART" id="SM00112">
    <property type="entry name" value="CA"/>
    <property type="match status" value="2"/>
</dbReference>
<evidence type="ECO:0000259" key="10">
    <source>
        <dbReference type="PROSITE" id="PS50268"/>
    </source>
</evidence>
<dbReference type="PANTHER" id="PTHR24270">
    <property type="entry name" value="LOW-DENSITY LIPOPROTEIN RECEPTOR-RELATED"/>
    <property type="match status" value="1"/>
</dbReference>
<evidence type="ECO:0000256" key="4">
    <source>
        <dbReference type="ARBA" id="ARBA00022737"/>
    </source>
</evidence>
<dbReference type="PANTHER" id="PTHR24270:SF8">
    <property type="entry name" value="LD11117P-RELATED"/>
    <property type="match status" value="1"/>
</dbReference>
<keyword evidence="7 9" id="KW-1015">Disulfide bond</keyword>
<feature type="domain" description="Cadherin" evidence="10">
    <location>
        <begin position="276"/>
        <end position="366"/>
    </location>
</feature>
<feature type="disulfide bond" evidence="9">
    <location>
        <begin position="78"/>
        <end position="90"/>
    </location>
</feature>
<evidence type="ECO:0000256" key="9">
    <source>
        <dbReference type="PROSITE-ProRule" id="PRU00124"/>
    </source>
</evidence>
<gene>
    <name evidence="11" type="ORF">RRG08_014907</name>
</gene>
<dbReference type="Pfam" id="PF00057">
    <property type="entry name" value="Ldl_recept_a"/>
    <property type="match status" value="1"/>
</dbReference>
<dbReference type="SMART" id="SM00192">
    <property type="entry name" value="LDLa"/>
    <property type="match status" value="1"/>
</dbReference>
<dbReference type="Pfam" id="PF00028">
    <property type="entry name" value="Cadherin"/>
    <property type="match status" value="1"/>
</dbReference>
<evidence type="ECO:0000313" key="12">
    <source>
        <dbReference type="Proteomes" id="UP001283361"/>
    </source>
</evidence>
<feature type="disulfide bond" evidence="9">
    <location>
        <begin position="97"/>
        <end position="112"/>
    </location>
</feature>
<evidence type="ECO:0000256" key="5">
    <source>
        <dbReference type="ARBA" id="ARBA00022989"/>
    </source>
</evidence>
<keyword evidence="12" id="KW-1185">Reference proteome</keyword>
<dbReference type="InterPro" id="IPR015919">
    <property type="entry name" value="Cadherin-like_sf"/>
</dbReference>
<dbReference type="PROSITE" id="PS50268">
    <property type="entry name" value="CADHERIN_2"/>
    <property type="match status" value="2"/>
</dbReference>
<comment type="subcellular location">
    <subcellularLocation>
        <location evidence="2">Endomembrane system</location>
    </subcellularLocation>
    <subcellularLocation>
        <location evidence="1">Membrane</location>
        <topology evidence="1">Single-pass membrane protein</topology>
    </subcellularLocation>
</comment>
<keyword evidence="6" id="KW-0472">Membrane</keyword>
<dbReference type="GO" id="GO:0005886">
    <property type="term" value="C:plasma membrane"/>
    <property type="evidence" value="ECO:0007669"/>
    <property type="project" value="TreeGrafter"/>
</dbReference>
<dbReference type="SUPFAM" id="SSF57424">
    <property type="entry name" value="LDL receptor-like module"/>
    <property type="match status" value="1"/>
</dbReference>
<evidence type="ECO:0000256" key="1">
    <source>
        <dbReference type="ARBA" id="ARBA00004167"/>
    </source>
</evidence>
<dbReference type="PROSITE" id="PS01209">
    <property type="entry name" value="LDLRA_1"/>
    <property type="match status" value="1"/>
</dbReference>
<evidence type="ECO:0000256" key="8">
    <source>
        <dbReference type="PROSITE-ProRule" id="PRU00043"/>
    </source>
</evidence>
<keyword evidence="8" id="KW-0106">Calcium</keyword>
<dbReference type="GO" id="GO:0007156">
    <property type="term" value="P:homophilic cell adhesion via plasma membrane adhesion molecules"/>
    <property type="evidence" value="ECO:0007669"/>
    <property type="project" value="InterPro"/>
</dbReference>
<dbReference type="CDD" id="cd00112">
    <property type="entry name" value="LDLa"/>
    <property type="match status" value="1"/>
</dbReference>
<evidence type="ECO:0000256" key="6">
    <source>
        <dbReference type="ARBA" id="ARBA00023136"/>
    </source>
</evidence>
<feature type="disulfide bond" evidence="9">
    <location>
        <begin position="85"/>
        <end position="103"/>
    </location>
</feature>
<proteinExistence type="predicted"/>
<dbReference type="Gene3D" id="2.60.40.60">
    <property type="entry name" value="Cadherins"/>
    <property type="match status" value="2"/>
</dbReference>
<keyword evidence="4" id="KW-0677">Repeat</keyword>
<evidence type="ECO:0000256" key="2">
    <source>
        <dbReference type="ARBA" id="ARBA00004308"/>
    </source>
</evidence>
<protein>
    <recommendedName>
        <fullName evidence="10">Cadherin domain-containing protein</fullName>
    </recommendedName>
</protein>
<dbReference type="GO" id="GO:0005509">
    <property type="term" value="F:calcium ion binding"/>
    <property type="evidence" value="ECO:0007669"/>
    <property type="project" value="UniProtKB-UniRule"/>
</dbReference>
<dbReference type="AlphaFoldDB" id="A0AAE0XVS5"/>
<evidence type="ECO:0000256" key="3">
    <source>
        <dbReference type="ARBA" id="ARBA00022692"/>
    </source>
</evidence>
<dbReference type="GO" id="GO:0016192">
    <property type="term" value="P:vesicle-mediated transport"/>
    <property type="evidence" value="ECO:0007669"/>
    <property type="project" value="UniProtKB-ARBA"/>
</dbReference>
<accession>A0AAE0XVS5</accession>
<organism evidence="11 12">
    <name type="scientific">Elysia crispata</name>
    <name type="common">lettuce slug</name>
    <dbReference type="NCBI Taxonomy" id="231223"/>
    <lineage>
        <taxon>Eukaryota</taxon>
        <taxon>Metazoa</taxon>
        <taxon>Spiralia</taxon>
        <taxon>Lophotrochozoa</taxon>
        <taxon>Mollusca</taxon>
        <taxon>Gastropoda</taxon>
        <taxon>Heterobranchia</taxon>
        <taxon>Euthyneura</taxon>
        <taxon>Panpulmonata</taxon>
        <taxon>Sacoglossa</taxon>
        <taxon>Placobranchoidea</taxon>
        <taxon>Plakobranchidae</taxon>
        <taxon>Elysia</taxon>
    </lineage>
</organism>
<dbReference type="InterPro" id="IPR023415">
    <property type="entry name" value="LDLR_class-A_CS"/>
</dbReference>
<evidence type="ECO:0000313" key="11">
    <source>
        <dbReference type="EMBL" id="KAK3713418.1"/>
    </source>
</evidence>
<keyword evidence="3" id="KW-0812">Transmembrane</keyword>
<reference evidence="11" key="1">
    <citation type="journal article" date="2023" name="G3 (Bethesda)">
        <title>A reference genome for the long-term kleptoplast-retaining sea slug Elysia crispata morphotype clarki.</title>
        <authorList>
            <person name="Eastman K.E."/>
            <person name="Pendleton A.L."/>
            <person name="Shaikh M.A."/>
            <person name="Suttiyut T."/>
            <person name="Ogas R."/>
            <person name="Tomko P."/>
            <person name="Gavelis G."/>
            <person name="Widhalm J.R."/>
            <person name="Wisecaver J.H."/>
        </authorList>
    </citation>
    <scope>NUCLEOTIDE SEQUENCE</scope>
    <source>
        <strain evidence="11">ECLA1</strain>
    </source>
</reference>
<dbReference type="CDD" id="cd11304">
    <property type="entry name" value="Cadherin_repeat"/>
    <property type="match status" value="2"/>
</dbReference>
<keyword evidence="5" id="KW-1133">Transmembrane helix</keyword>
<name>A0AAE0XVS5_9GAST</name>
<evidence type="ECO:0000256" key="7">
    <source>
        <dbReference type="ARBA" id="ARBA00023157"/>
    </source>
</evidence>